<protein>
    <recommendedName>
        <fullName evidence="3">ubiquitinyl hydrolase 1</fullName>
        <ecNumber evidence="3">3.4.19.12</ecNumber>
    </recommendedName>
</protein>
<dbReference type="InterPro" id="IPR050185">
    <property type="entry name" value="Ub_carboxyl-term_hydrolase"/>
</dbReference>
<dbReference type="GeneID" id="19327092"/>
<evidence type="ECO:0000256" key="3">
    <source>
        <dbReference type="ARBA" id="ARBA00012759"/>
    </source>
</evidence>
<dbReference type="eggNOG" id="KOG1870">
    <property type="taxonomic scope" value="Eukaryota"/>
</dbReference>
<dbReference type="PROSITE" id="PS50235">
    <property type="entry name" value="USP_3"/>
    <property type="match status" value="1"/>
</dbReference>
<keyword evidence="7" id="KW-0788">Thiol protease</keyword>
<dbReference type="HOGENOM" id="CLU_001060_9_1_1"/>
<keyword evidence="5" id="KW-0833">Ubl conjugation pathway</keyword>
<dbReference type="OrthoDB" id="952271at2759"/>
<evidence type="ECO:0000256" key="1">
    <source>
        <dbReference type="ARBA" id="ARBA00000707"/>
    </source>
</evidence>
<evidence type="ECO:0000256" key="8">
    <source>
        <dbReference type="SAM" id="MobiDB-lite"/>
    </source>
</evidence>
<feature type="region of interest" description="Disordered" evidence="8">
    <location>
        <begin position="505"/>
        <end position="634"/>
    </location>
</feature>
<evidence type="ECO:0000313" key="11">
    <source>
        <dbReference type="Proteomes" id="UP000014074"/>
    </source>
</evidence>
<evidence type="ECO:0000256" key="5">
    <source>
        <dbReference type="ARBA" id="ARBA00022786"/>
    </source>
</evidence>
<feature type="region of interest" description="Disordered" evidence="8">
    <location>
        <begin position="870"/>
        <end position="914"/>
    </location>
</feature>
<dbReference type="EMBL" id="KB933236">
    <property type="protein sequence ID" value="EON98122.1"/>
    <property type="molecule type" value="Genomic_DNA"/>
</dbReference>
<dbReference type="InterPro" id="IPR001394">
    <property type="entry name" value="Peptidase_C19_UCH"/>
</dbReference>
<feature type="region of interest" description="Disordered" evidence="8">
    <location>
        <begin position="944"/>
        <end position="1017"/>
    </location>
</feature>
<feature type="region of interest" description="Disordered" evidence="8">
    <location>
        <begin position="282"/>
        <end position="314"/>
    </location>
</feature>
<dbReference type="InterPro" id="IPR038765">
    <property type="entry name" value="Papain-like_cys_pep_sf"/>
</dbReference>
<dbReference type="CDD" id="cd02674">
    <property type="entry name" value="Peptidase_C19R"/>
    <property type="match status" value="1"/>
</dbReference>
<dbReference type="PANTHER" id="PTHR21646">
    <property type="entry name" value="UBIQUITIN CARBOXYL-TERMINAL HYDROLASE"/>
    <property type="match status" value="1"/>
</dbReference>
<dbReference type="EC" id="3.4.19.12" evidence="3"/>
<dbReference type="GO" id="GO:0004843">
    <property type="term" value="F:cysteine-type deubiquitinase activity"/>
    <property type="evidence" value="ECO:0007669"/>
    <property type="project" value="UniProtKB-EC"/>
</dbReference>
<feature type="region of interest" description="Disordered" evidence="8">
    <location>
        <begin position="383"/>
        <end position="414"/>
    </location>
</feature>
<dbReference type="Proteomes" id="UP000014074">
    <property type="component" value="Unassembled WGS sequence"/>
</dbReference>
<reference evidence="11" key="1">
    <citation type="journal article" date="2013" name="Genome Announc.">
        <title>Draft genome sequence of the ascomycete Phaeoacremonium aleophilum strain UCR-PA7, a causal agent of the esca disease complex in grapevines.</title>
        <authorList>
            <person name="Blanco-Ulate B."/>
            <person name="Rolshausen P."/>
            <person name="Cantu D."/>
        </authorList>
    </citation>
    <scope>NUCLEOTIDE SEQUENCE [LARGE SCALE GENOMIC DNA]</scope>
    <source>
        <strain evidence="11">UCR-PA7</strain>
    </source>
</reference>
<dbReference type="AlphaFoldDB" id="R8BFQ6"/>
<dbReference type="PANTHER" id="PTHR21646:SF24">
    <property type="entry name" value="UBIQUITIN CARBOXYL-TERMINAL HYDROLASE"/>
    <property type="match status" value="1"/>
</dbReference>
<dbReference type="Gene3D" id="3.90.70.10">
    <property type="entry name" value="Cysteine proteinases"/>
    <property type="match status" value="2"/>
</dbReference>
<organism evidence="10 11">
    <name type="scientific">Phaeoacremonium minimum (strain UCR-PA7)</name>
    <name type="common">Esca disease fungus</name>
    <name type="synonym">Togninia minima</name>
    <dbReference type="NCBI Taxonomy" id="1286976"/>
    <lineage>
        <taxon>Eukaryota</taxon>
        <taxon>Fungi</taxon>
        <taxon>Dikarya</taxon>
        <taxon>Ascomycota</taxon>
        <taxon>Pezizomycotina</taxon>
        <taxon>Sordariomycetes</taxon>
        <taxon>Sordariomycetidae</taxon>
        <taxon>Togniniales</taxon>
        <taxon>Togniniaceae</taxon>
        <taxon>Phaeoacremonium</taxon>
    </lineage>
</organism>
<feature type="domain" description="USP" evidence="9">
    <location>
        <begin position="10"/>
        <end position="849"/>
    </location>
</feature>
<dbReference type="RefSeq" id="XP_007917165.1">
    <property type="nucleotide sequence ID" value="XM_007918974.1"/>
</dbReference>
<feature type="compositionally biased region" description="Polar residues" evidence="8">
    <location>
        <begin position="519"/>
        <end position="535"/>
    </location>
</feature>
<feature type="compositionally biased region" description="Polar residues" evidence="8">
    <location>
        <begin position="610"/>
        <end position="628"/>
    </location>
</feature>
<gene>
    <name evidence="10" type="ORF">UCRPA7_6436</name>
</gene>
<evidence type="ECO:0000256" key="7">
    <source>
        <dbReference type="ARBA" id="ARBA00022807"/>
    </source>
</evidence>
<dbReference type="GO" id="GO:0016579">
    <property type="term" value="P:protein deubiquitination"/>
    <property type="evidence" value="ECO:0007669"/>
    <property type="project" value="InterPro"/>
</dbReference>
<dbReference type="PROSITE" id="PS00973">
    <property type="entry name" value="USP_2"/>
    <property type="match status" value="1"/>
</dbReference>
<comment type="catalytic activity">
    <reaction evidence="1">
        <text>Thiol-dependent hydrolysis of ester, thioester, amide, peptide and isopeptide bonds formed by the C-terminal Gly of ubiquitin (a 76-residue protein attached to proteins as an intracellular targeting signal).</text>
        <dbReference type="EC" id="3.4.19.12"/>
    </reaction>
</comment>
<dbReference type="InterPro" id="IPR028889">
    <property type="entry name" value="USP"/>
</dbReference>
<sequence length="1057" mass="118875">MSSTTTVFNTFLKQIKQRSGISLDRKSLRSVEELTKYFLTHEAEKEINTDNPLAHNGDVARAYGHLLAEMYKDPAPPSIVPKFFRSTIGRYAPAFAGYGQQDSQEFLGFLLDGLQEDLSRIKKKPYIEKPDSTDDMINNLEAIREMAAKVWDITKKRDDSVVADLFTGMYKSTLVCPVCQKISITFDPFNNLTLPLPVQNTWSKTVKYYPLNDTPVEMAVELDKNSSIKSLKDFISARVGVPTERLFAAEEFRDKFFKIYQDFSTVSEQIGSSDLPTVHELEAAPTNTNPTKKTKKVRSMLSLDDEEDETPSWDNPMAERMVVPVLHRFNPNTSSGFRRRGGNNQSAVSPPHFIVLTPEEARDEDAIRRKVLEKVATFTNWPEFNRAEDSDTSENTDPEMSVTNASDIDSSGDGKVVAKSVEGEDDMVDVTMKDAHDNRQPTVQSNTTASASSLLPLKVFNSQRPKWVNPSEFLDASFQNLFELSFFHEQGSLIPSGWSGVQDGSLLPKLESRKPAPSTPTDQDMASPATWGNGTASEEDSSVEEASHTSATTVTRMNDESSEEDVEFPPFQDIPVRSGPAPRPRGKGGKKMKPRQLNHKGGRRKAKQMAKQNARQQQHHGYQASEPQDITPDDGPLVRLGEGIVVEWDESTWDTVYGRNPRDEDDTMRGMALFNNLETLHDPLLEAKKKERIQRKKTGISLNDCLDEFEKEEILSEQDMWYCPRCKERRRASKKFDLWKTPDILIVHLKRFSSSGWRRDKLEILVDFPIEGLDLTKRVIDKESGKEEIYDLIAVDNHWGGLGGGHYTAFAKSFVDSEWYEYNDSSVSKQKDPTRVVTNGAYLLFYRRRSDAPLGGPRFQEIVDRYDNNSATDEEMSESGEGADQPPSYQDVASAEDEEEEEENGILGMTNWDASDDKVHNSIEDEGIAMADWNTTNWNFDSLSRPRMGSEAEAENGYASDDAQHDSSGDEGGILANDNDRDAEMLLGEPASYQLPDQPEPEVSHYEEPPAPKLEAQAGLSEIRDQMWNRAVHNIPIQEDASSEKAVEIHLDDGAKN</sequence>
<feature type="compositionally biased region" description="Acidic residues" evidence="8">
    <location>
        <begin position="894"/>
        <end position="904"/>
    </location>
</feature>
<proteinExistence type="inferred from homology"/>
<name>R8BFQ6_PHAM7</name>
<dbReference type="SUPFAM" id="SSF54001">
    <property type="entry name" value="Cysteine proteinases"/>
    <property type="match status" value="1"/>
</dbReference>
<keyword evidence="11" id="KW-1185">Reference proteome</keyword>
<dbReference type="KEGG" id="tmn:UCRPA7_6436"/>
<evidence type="ECO:0000256" key="6">
    <source>
        <dbReference type="ARBA" id="ARBA00022801"/>
    </source>
</evidence>
<dbReference type="InterPro" id="IPR018200">
    <property type="entry name" value="USP_CS"/>
</dbReference>
<keyword evidence="4" id="KW-0645">Protease</keyword>
<dbReference type="GO" id="GO:0006508">
    <property type="term" value="P:proteolysis"/>
    <property type="evidence" value="ECO:0007669"/>
    <property type="project" value="UniProtKB-KW"/>
</dbReference>
<feature type="compositionally biased region" description="Basic residues" evidence="8">
    <location>
        <begin position="584"/>
        <end position="608"/>
    </location>
</feature>
<evidence type="ECO:0000313" key="10">
    <source>
        <dbReference type="EMBL" id="EON98122.1"/>
    </source>
</evidence>
<accession>R8BFQ6</accession>
<keyword evidence="6" id="KW-0378">Hydrolase</keyword>
<evidence type="ECO:0000256" key="4">
    <source>
        <dbReference type="ARBA" id="ARBA00022670"/>
    </source>
</evidence>
<dbReference type="Pfam" id="PF00443">
    <property type="entry name" value="UCH"/>
    <property type="match status" value="1"/>
</dbReference>
<comment type="similarity">
    <text evidence="2">Belongs to the peptidase C19 family.</text>
</comment>
<evidence type="ECO:0000256" key="2">
    <source>
        <dbReference type="ARBA" id="ARBA00009085"/>
    </source>
</evidence>
<evidence type="ECO:0000259" key="9">
    <source>
        <dbReference type="PROSITE" id="PS50235"/>
    </source>
</evidence>